<reference evidence="2 3" key="1">
    <citation type="journal article" date="2023" name="PLoS ONE">
        <title>Genome-based metabolic and phylogenomic analysis of three Terrisporobacter species.</title>
        <authorList>
            <person name="Boer T."/>
            <person name="Bengelsdorf F.R."/>
            <person name="Bomeke M."/>
            <person name="Daniel R."/>
            <person name="Poehlein A."/>
        </authorList>
    </citation>
    <scope>NUCLEOTIDE SEQUENCE [LARGE SCALE GENOMIC DNA]</scope>
    <source>
        <strain evidence="2 3">DSM 1288</strain>
    </source>
</reference>
<dbReference type="Gene3D" id="1.20.120.680">
    <property type="entry name" value="Formiminotetrahydrofolate cyclodeaminase monomer, up-and-down helical bundle"/>
    <property type="match status" value="1"/>
</dbReference>
<dbReference type="SUPFAM" id="SSF101262">
    <property type="entry name" value="Methenyltetrahydrofolate cyclohydrolase-like"/>
    <property type="match status" value="1"/>
</dbReference>
<sequence>MKLIDMTVTNFTNEVDSNSPAPGGGSVAALASDIGIGLSRMMAHLSFGKKKYEALDHAVKEEFEVRFDKLGKIREEMSKLVDEDTKSFNEFMKALKMPKDTFKQITERQQAMADATLYSIKVPYKTAALSLDAMKELEFLVDNGNQNAITDIGVGTLMLCTGLEGAILNVKVNLMGLENKELAKKYADNCAEMLNQGKEMRDKILDKIHSSIE</sequence>
<dbReference type="GO" id="GO:0004477">
    <property type="term" value="F:methenyltetrahydrofolate cyclohydrolase activity"/>
    <property type="evidence" value="ECO:0007669"/>
    <property type="project" value="UniProtKB-EC"/>
</dbReference>
<feature type="domain" description="Cyclodeaminase/cyclohydrolase" evidence="1">
    <location>
        <begin position="7"/>
        <end position="191"/>
    </location>
</feature>
<proteinExistence type="predicted"/>
<dbReference type="EMBL" id="CP117523">
    <property type="protein sequence ID" value="WWD84944.1"/>
    <property type="molecule type" value="Genomic_DNA"/>
</dbReference>
<dbReference type="Proteomes" id="UP001348492">
    <property type="component" value="Chromosome"/>
</dbReference>
<dbReference type="InterPro" id="IPR007044">
    <property type="entry name" value="Cyclodeamin/CycHdrlase"/>
</dbReference>
<dbReference type="RefSeq" id="WP_018591591.1">
    <property type="nucleotide sequence ID" value="NZ_CP117523.1"/>
</dbReference>
<evidence type="ECO:0000313" key="2">
    <source>
        <dbReference type="EMBL" id="WWD84944.1"/>
    </source>
</evidence>
<dbReference type="EC" id="3.5.4.9" evidence="2"/>
<protein>
    <submittedName>
        <fullName evidence="2">Methenyltetrahydrofolate cyclohydrolase</fullName>
        <ecNumber evidence="2">3.5.4.9</ecNumber>
    </submittedName>
</protein>
<evidence type="ECO:0000313" key="3">
    <source>
        <dbReference type="Proteomes" id="UP001348492"/>
    </source>
</evidence>
<name>A0ABZ2EYA4_9FIRM</name>
<dbReference type="Pfam" id="PF04961">
    <property type="entry name" value="FTCD_C"/>
    <property type="match status" value="1"/>
</dbReference>
<keyword evidence="3" id="KW-1185">Reference proteome</keyword>
<accession>A0ABZ2EYA4</accession>
<evidence type="ECO:0000259" key="1">
    <source>
        <dbReference type="Pfam" id="PF04961"/>
    </source>
</evidence>
<organism evidence="2 3">
    <name type="scientific">Terrisporobacter glycolicus ATCC 14880 = DSM 1288</name>
    <dbReference type="NCBI Taxonomy" id="1121315"/>
    <lineage>
        <taxon>Bacteria</taxon>
        <taxon>Bacillati</taxon>
        <taxon>Bacillota</taxon>
        <taxon>Clostridia</taxon>
        <taxon>Peptostreptococcales</taxon>
        <taxon>Peptostreptococcaceae</taxon>
        <taxon>Terrisporobacter</taxon>
    </lineage>
</organism>
<keyword evidence="2" id="KW-0378">Hydrolase</keyword>
<dbReference type="InterPro" id="IPR036178">
    <property type="entry name" value="Formintransfe-cycloase-like_sf"/>
</dbReference>
<gene>
    <name evidence="2" type="primary">fchA_1</name>
    <name evidence="2" type="ORF">TEGL_33900</name>
</gene>